<dbReference type="AlphaFoldDB" id="A0A830BRC4"/>
<keyword evidence="1" id="KW-0472">Membrane</keyword>
<evidence type="ECO:0000313" key="2">
    <source>
        <dbReference type="EMBL" id="GFP86653.1"/>
    </source>
</evidence>
<evidence type="ECO:0000256" key="1">
    <source>
        <dbReference type="SAM" id="Phobius"/>
    </source>
</evidence>
<keyword evidence="1" id="KW-0812">Transmembrane</keyword>
<proteinExistence type="predicted"/>
<organism evidence="2 3">
    <name type="scientific">Phtheirospermum japonicum</name>
    <dbReference type="NCBI Taxonomy" id="374723"/>
    <lineage>
        <taxon>Eukaryota</taxon>
        <taxon>Viridiplantae</taxon>
        <taxon>Streptophyta</taxon>
        <taxon>Embryophyta</taxon>
        <taxon>Tracheophyta</taxon>
        <taxon>Spermatophyta</taxon>
        <taxon>Magnoliopsida</taxon>
        <taxon>eudicotyledons</taxon>
        <taxon>Gunneridae</taxon>
        <taxon>Pentapetalae</taxon>
        <taxon>asterids</taxon>
        <taxon>lamiids</taxon>
        <taxon>Lamiales</taxon>
        <taxon>Orobanchaceae</taxon>
        <taxon>Orobanchaceae incertae sedis</taxon>
        <taxon>Phtheirospermum</taxon>
    </lineage>
</organism>
<sequence length="79" mass="8829">MGSFAAGRISYVMTLVWTVVAWQVCSVGYILSTMAIAAAIVIVPLGFLFFIFGLVVNFIQVIVLYNVYVILFFLWGVWV</sequence>
<keyword evidence="3" id="KW-1185">Reference proteome</keyword>
<dbReference type="EMBL" id="BMAC01000129">
    <property type="protein sequence ID" value="GFP86653.1"/>
    <property type="molecule type" value="Genomic_DNA"/>
</dbReference>
<keyword evidence="1" id="KW-1133">Transmembrane helix</keyword>
<protein>
    <recommendedName>
        <fullName evidence="4">Transmembrane protein</fullName>
    </recommendedName>
</protein>
<accession>A0A830BRC4</accession>
<evidence type="ECO:0000313" key="3">
    <source>
        <dbReference type="Proteomes" id="UP000653305"/>
    </source>
</evidence>
<reference evidence="2" key="1">
    <citation type="submission" date="2020-07" db="EMBL/GenBank/DDBJ databases">
        <title>Ethylene signaling mediates host invasion by parasitic plants.</title>
        <authorList>
            <person name="Yoshida S."/>
        </authorList>
    </citation>
    <scope>NUCLEOTIDE SEQUENCE</scope>
    <source>
        <strain evidence="2">Okayama</strain>
    </source>
</reference>
<feature type="transmembrane region" description="Helical" evidence="1">
    <location>
        <begin position="12"/>
        <end position="30"/>
    </location>
</feature>
<comment type="caution">
    <text evidence="2">The sequence shown here is derived from an EMBL/GenBank/DDBJ whole genome shotgun (WGS) entry which is preliminary data.</text>
</comment>
<feature type="transmembrane region" description="Helical" evidence="1">
    <location>
        <begin position="62"/>
        <end position="78"/>
    </location>
</feature>
<evidence type="ECO:0008006" key="4">
    <source>
        <dbReference type="Google" id="ProtNLM"/>
    </source>
</evidence>
<dbReference type="Proteomes" id="UP000653305">
    <property type="component" value="Unassembled WGS sequence"/>
</dbReference>
<name>A0A830BRC4_9LAMI</name>
<gene>
    <name evidence="2" type="ORF">PHJA_000809100</name>
</gene>
<feature type="transmembrane region" description="Helical" evidence="1">
    <location>
        <begin position="36"/>
        <end position="55"/>
    </location>
</feature>